<evidence type="ECO:0000313" key="3">
    <source>
        <dbReference type="EMBL" id="CAD0109022.1"/>
    </source>
</evidence>
<feature type="region of interest" description="Disordered" evidence="1">
    <location>
        <begin position="272"/>
        <end position="311"/>
    </location>
</feature>
<organism evidence="3 4">
    <name type="scientific">Aureobasidium uvarum</name>
    <dbReference type="NCBI Taxonomy" id="2773716"/>
    <lineage>
        <taxon>Eukaryota</taxon>
        <taxon>Fungi</taxon>
        <taxon>Dikarya</taxon>
        <taxon>Ascomycota</taxon>
        <taxon>Pezizomycotina</taxon>
        <taxon>Dothideomycetes</taxon>
        <taxon>Dothideomycetidae</taxon>
        <taxon>Dothideales</taxon>
        <taxon>Saccotheciaceae</taxon>
        <taxon>Aureobasidium</taxon>
    </lineage>
</organism>
<comment type="caution">
    <text evidence="3">The sequence shown here is derived from an EMBL/GenBank/DDBJ whole genome shotgun (WGS) entry which is preliminary data.</text>
</comment>
<dbReference type="Proteomes" id="UP000745764">
    <property type="component" value="Unassembled WGS sequence"/>
</dbReference>
<accession>A0A9N8KC65</accession>
<evidence type="ECO:0000256" key="1">
    <source>
        <dbReference type="SAM" id="MobiDB-lite"/>
    </source>
</evidence>
<dbReference type="OrthoDB" id="3364132at2759"/>
<evidence type="ECO:0000313" key="4">
    <source>
        <dbReference type="Proteomes" id="UP000745764"/>
    </source>
</evidence>
<evidence type="ECO:0000259" key="2">
    <source>
        <dbReference type="Pfam" id="PF25534"/>
    </source>
</evidence>
<gene>
    <name evidence="3" type="ORF">AWRI4620_LOCUS3277</name>
</gene>
<feature type="non-terminal residue" evidence="3">
    <location>
        <position position="1"/>
    </location>
</feature>
<dbReference type="Pfam" id="PF25534">
    <property type="entry name" value="DUF7918"/>
    <property type="match status" value="1"/>
</dbReference>
<protein>
    <recommendedName>
        <fullName evidence="2">DUF7918 domain-containing protein</fullName>
    </recommendedName>
</protein>
<keyword evidence="4" id="KW-1185">Reference proteome</keyword>
<dbReference type="PANTHER" id="PTHR36223">
    <property type="entry name" value="BETA-LACTAMASE-TYPE TRANSPEPTIDASE FOLD DOMAIN CONTAINING PROTEIN"/>
    <property type="match status" value="1"/>
</dbReference>
<sequence length="336" mass="37412">AMAILNGLPGIEITVVVDGKDLHEYQDSDMDDEADTVTRYVEAVDGANFAIKIKATGDNRFKGDYLSFMVEVDGSWIDEPLISAAHVREGRSTRIVDGVYVRSGYSRTLKFSTLTTVLEHDSRLLPDLERVKNLGKIKVTVTHQTRIGQSTKPYGQPSDNGNVVSEKSIKGQAMSHTYSLDPEVSASLMDFWETKPVPGVKNPVGSYVFHYRSEWCVNLAQPSHNCSPPPAALKELLIIPRTPSPVPLEDRPEKDLSPEEMAELLRRYRAKDANSASVKKQVKRESEDAEDNDSHSHKRARLSNGPVHLELNDDDTFTEVAVPVKKEKEKETIALD</sequence>
<dbReference type="EMBL" id="CAINUL010000003">
    <property type="protein sequence ID" value="CAD0109022.1"/>
    <property type="molecule type" value="Genomic_DNA"/>
</dbReference>
<dbReference type="InterPro" id="IPR057678">
    <property type="entry name" value="DUF7918"/>
</dbReference>
<proteinExistence type="predicted"/>
<feature type="domain" description="DUF7918" evidence="2">
    <location>
        <begin position="10"/>
        <end position="214"/>
    </location>
</feature>
<dbReference type="AlphaFoldDB" id="A0A9N8KC65"/>
<reference evidence="3" key="1">
    <citation type="submission" date="2020-06" db="EMBL/GenBank/DDBJ databases">
        <authorList>
            <person name="Onetto C."/>
        </authorList>
    </citation>
    <scope>NUCLEOTIDE SEQUENCE</scope>
</reference>
<dbReference type="PANTHER" id="PTHR36223:SF1">
    <property type="entry name" value="TRANSCRIPTION ELONGATION FACTOR EAF N-TERMINAL DOMAIN-CONTAINING PROTEIN"/>
    <property type="match status" value="1"/>
</dbReference>
<name>A0A9N8KC65_9PEZI</name>